<dbReference type="PANTHER" id="PTHR30061:SF50">
    <property type="entry name" value="MALTOSE_MALTODEXTRIN-BINDING PERIPLASMIC PROTEIN"/>
    <property type="match status" value="1"/>
</dbReference>
<comment type="caution">
    <text evidence="6">The sequence shown here is derived from an EMBL/GenBank/DDBJ whole genome shotgun (WGS) entry which is preliminary data.</text>
</comment>
<evidence type="ECO:0000313" key="6">
    <source>
        <dbReference type="EMBL" id="KAB7462034.1"/>
    </source>
</evidence>
<dbReference type="GO" id="GO:0042956">
    <property type="term" value="P:maltodextrin transmembrane transport"/>
    <property type="evidence" value="ECO:0007669"/>
    <property type="project" value="TreeGrafter"/>
</dbReference>
<keyword evidence="2" id="KW-0813">Transport</keyword>
<dbReference type="OMA" id="MWIMPNS"/>
<accession>A0A7J5TJF5</accession>
<keyword evidence="3 5" id="KW-0732">Signal</keyword>
<dbReference type="GO" id="GO:0055052">
    <property type="term" value="C:ATP-binding cassette (ABC) transporter complex, substrate-binding subunit-containing"/>
    <property type="evidence" value="ECO:0007669"/>
    <property type="project" value="TreeGrafter"/>
</dbReference>
<dbReference type="RefSeq" id="WP_003840476.1">
    <property type="nucleotide sequence ID" value="NZ_BCYE01000017.1"/>
</dbReference>
<dbReference type="Pfam" id="PF13416">
    <property type="entry name" value="SBP_bac_8"/>
    <property type="match status" value="1"/>
</dbReference>
<evidence type="ECO:0000256" key="2">
    <source>
        <dbReference type="ARBA" id="ARBA00022448"/>
    </source>
</evidence>
<sequence length="432" mass="46011">MMKSFFKAAVAVAASAVMVISMSSCGRSASSADSDPDAVKAIDSSKATGSLTIWAMGNEGDLLGDFVKGFEKENPDVKVKVTAIPWSSAHDKLQTAIAAGNGPDLAQMGTTWMADFSNSFSTVPDNLDMSDFSNGSKAAGQVDGKQLGVPWYIDTRVLYYRTDIAEMAGWSRAPKTWDELKQMAKDMQKVDGVKYGMNLNPSGTDAFLGTLPFSYSAGASLTNKEQTKWTFEDTGIKKGLNFTTSLYRDGVADVNADVSPGADIANFVSGDTPMMLQGPTAVSQINELGGDGFESKYATVVLPSMDGSSGPATSFVGGCDLVTFKDSKNKQSAWKFIQWASKPETQAKWYEKSSDLPASQKAWDDDALSGNDKLAAFGDQLKNTMAPPALSTWSQVSSAADRILEQMNKGQVSVDEGLKNLQSEADSIGTGN</sequence>
<evidence type="ECO:0000256" key="5">
    <source>
        <dbReference type="SAM" id="SignalP"/>
    </source>
</evidence>
<proteinExistence type="inferred from homology"/>
<dbReference type="Gene3D" id="3.40.190.10">
    <property type="entry name" value="Periplasmic binding protein-like II"/>
    <property type="match status" value="2"/>
</dbReference>
<dbReference type="PANTHER" id="PTHR30061">
    <property type="entry name" value="MALTOSE-BINDING PERIPLASMIC PROTEIN"/>
    <property type="match status" value="1"/>
</dbReference>
<dbReference type="GeneID" id="31606161"/>
<evidence type="ECO:0000256" key="1">
    <source>
        <dbReference type="ARBA" id="ARBA00008520"/>
    </source>
</evidence>
<name>A0A7J5TJF5_9BIFI</name>
<dbReference type="GO" id="GO:0015768">
    <property type="term" value="P:maltose transport"/>
    <property type="evidence" value="ECO:0007669"/>
    <property type="project" value="TreeGrafter"/>
</dbReference>
<comment type="similarity">
    <text evidence="1">Belongs to the bacterial solute-binding protein 1 family.</text>
</comment>
<dbReference type="AlphaFoldDB" id="A0A7J5TJF5"/>
<evidence type="ECO:0000313" key="7">
    <source>
        <dbReference type="Proteomes" id="UP000429211"/>
    </source>
</evidence>
<evidence type="ECO:0000256" key="3">
    <source>
        <dbReference type="ARBA" id="ARBA00022729"/>
    </source>
</evidence>
<feature type="signal peptide" evidence="5">
    <location>
        <begin position="1"/>
        <end position="29"/>
    </location>
</feature>
<gene>
    <name evidence="6" type="ORF">GBB04_03400</name>
</gene>
<dbReference type="InterPro" id="IPR006059">
    <property type="entry name" value="SBP"/>
</dbReference>
<dbReference type="Proteomes" id="UP000429211">
    <property type="component" value="Unassembled WGS sequence"/>
</dbReference>
<dbReference type="EMBL" id="WDPD01000002">
    <property type="protein sequence ID" value="KAB7462034.1"/>
    <property type="molecule type" value="Genomic_DNA"/>
</dbReference>
<protein>
    <submittedName>
        <fullName evidence="6">Extracellular solute-binding protein</fullName>
    </submittedName>
</protein>
<dbReference type="PROSITE" id="PS51257">
    <property type="entry name" value="PROKAR_LIPOPROTEIN"/>
    <property type="match status" value="1"/>
</dbReference>
<organism evidence="6 7">
    <name type="scientific">Bifidobacterium dentium</name>
    <dbReference type="NCBI Taxonomy" id="1689"/>
    <lineage>
        <taxon>Bacteria</taxon>
        <taxon>Bacillati</taxon>
        <taxon>Actinomycetota</taxon>
        <taxon>Actinomycetes</taxon>
        <taxon>Bifidobacteriales</taxon>
        <taxon>Bifidobacteriaceae</taxon>
        <taxon>Bifidobacterium</taxon>
    </lineage>
</organism>
<dbReference type="GO" id="GO:1901982">
    <property type="term" value="F:maltose binding"/>
    <property type="evidence" value="ECO:0007669"/>
    <property type="project" value="TreeGrafter"/>
</dbReference>
<feature type="region of interest" description="Disordered" evidence="4">
    <location>
        <begin position="411"/>
        <end position="432"/>
    </location>
</feature>
<dbReference type="SUPFAM" id="SSF53850">
    <property type="entry name" value="Periplasmic binding protein-like II"/>
    <property type="match status" value="1"/>
</dbReference>
<feature type="chain" id="PRO_5039657191" evidence="5">
    <location>
        <begin position="30"/>
        <end position="432"/>
    </location>
</feature>
<evidence type="ECO:0000256" key="4">
    <source>
        <dbReference type="SAM" id="MobiDB-lite"/>
    </source>
</evidence>
<reference evidence="6 7" key="1">
    <citation type="journal article" date="2019" name="Nat. Med.">
        <title>A library of human gut bacterial isolates paired with longitudinal multiomics data enables mechanistic microbiome research.</title>
        <authorList>
            <person name="Poyet M."/>
            <person name="Groussin M."/>
            <person name="Gibbons S.M."/>
            <person name="Avila-Pacheco J."/>
            <person name="Jiang X."/>
            <person name="Kearney S.M."/>
            <person name="Perrotta A.R."/>
            <person name="Berdy B."/>
            <person name="Zhao S."/>
            <person name="Lieberman T.D."/>
            <person name="Swanson P.K."/>
            <person name="Smith M."/>
            <person name="Roesemann S."/>
            <person name="Alexander J.E."/>
            <person name="Rich S.A."/>
            <person name="Livny J."/>
            <person name="Vlamakis H."/>
            <person name="Clish C."/>
            <person name="Bullock K."/>
            <person name="Deik A."/>
            <person name="Scott J."/>
            <person name="Pierce K.A."/>
            <person name="Xavier R.J."/>
            <person name="Alm E.J."/>
        </authorList>
    </citation>
    <scope>NUCLEOTIDE SEQUENCE [LARGE SCALE GENOMIC DNA]</scope>
    <source>
        <strain evidence="6 7">BIOML-A2</strain>
    </source>
</reference>